<reference evidence="2 3" key="1">
    <citation type="journal article" date="1998" name="Science">
        <title>Genome sequence of the nematode C. elegans: a platform for investigating biology.</title>
        <authorList>
            <consortium name="The C. elegans sequencing consortium"/>
            <person name="Sulson J.E."/>
            <person name="Waterston R."/>
        </authorList>
    </citation>
    <scope>NUCLEOTIDE SEQUENCE [LARGE SCALE GENOMIC DNA]</scope>
    <source>
        <strain evidence="2 3">Bristol N2</strain>
    </source>
</reference>
<evidence type="ECO:0000313" key="3">
    <source>
        <dbReference type="Proteomes" id="UP000001940"/>
    </source>
</evidence>
<feature type="compositionally biased region" description="Polar residues" evidence="1">
    <location>
        <begin position="1"/>
        <end position="30"/>
    </location>
</feature>
<keyword evidence="3" id="KW-1185">Reference proteome</keyword>
<sequence>MRRSTFTIDGTFFRSGSRSTPQGGNSQEFQNCEERPLQRVYNRR</sequence>
<feature type="region of interest" description="Disordered" evidence="1">
    <location>
        <begin position="1"/>
        <end position="44"/>
    </location>
</feature>
<evidence type="ECO:0000256" key="1">
    <source>
        <dbReference type="SAM" id="MobiDB-lite"/>
    </source>
</evidence>
<dbReference type="EMBL" id="BX284606">
    <property type="protein sequence ID" value="VVC12351.1"/>
    <property type="molecule type" value="Genomic_DNA"/>
</dbReference>
<gene>
    <name evidence="2" type="ORF">CELE_F20D1.22</name>
    <name evidence="2 4" type="ORF">F20D1.22</name>
</gene>
<dbReference type="InParanoid" id="A0A5E4LWC9"/>
<proteinExistence type="predicted"/>
<dbReference type="AlphaFoldDB" id="A0A5E4LWC9"/>
<protein>
    <submittedName>
        <fullName evidence="2">PilS cassette</fullName>
    </submittedName>
</protein>
<evidence type="ECO:0000313" key="2">
    <source>
        <dbReference type="EMBL" id="VVC12351.1"/>
    </source>
</evidence>
<evidence type="ECO:0000313" key="4">
    <source>
        <dbReference type="WormBase" id="F20D1.22"/>
    </source>
</evidence>
<dbReference type="WormBase" id="F20D1.22">
    <property type="protein sequence ID" value="CE53532"/>
    <property type="gene ID" value="WBGene00304908"/>
</dbReference>
<accession>A0A5E4LWC9</accession>
<dbReference type="AGR" id="WB:WBGene00304908"/>
<name>A0A5E4LWC9_CAEEL</name>
<dbReference type="Proteomes" id="UP000001940">
    <property type="component" value="Chromosome X"/>
</dbReference>
<organism evidence="2 3">
    <name type="scientific">Caenorhabditis elegans</name>
    <dbReference type="NCBI Taxonomy" id="6239"/>
    <lineage>
        <taxon>Eukaryota</taxon>
        <taxon>Metazoa</taxon>
        <taxon>Ecdysozoa</taxon>
        <taxon>Nematoda</taxon>
        <taxon>Chromadorea</taxon>
        <taxon>Rhabditida</taxon>
        <taxon>Rhabditina</taxon>
        <taxon>Rhabditomorpha</taxon>
        <taxon>Rhabditoidea</taxon>
        <taxon>Rhabditidae</taxon>
        <taxon>Peloderinae</taxon>
        <taxon>Caenorhabditis</taxon>
    </lineage>
</organism>